<keyword evidence="10" id="KW-0472">Membrane</keyword>
<dbReference type="Pfam" id="PF00067">
    <property type="entry name" value="p450"/>
    <property type="match status" value="1"/>
</dbReference>
<dbReference type="GO" id="GO:0005506">
    <property type="term" value="F:iron ion binding"/>
    <property type="evidence" value="ECO:0007669"/>
    <property type="project" value="InterPro"/>
</dbReference>
<dbReference type="OrthoDB" id="1470350at2759"/>
<dbReference type="PANTHER" id="PTHR24305:SF29">
    <property type="entry name" value="BENZOATE-PARA-HYDROXYLASE"/>
    <property type="match status" value="1"/>
</dbReference>
<proteinExistence type="inferred from homology"/>
<evidence type="ECO:0000256" key="10">
    <source>
        <dbReference type="SAM" id="Phobius"/>
    </source>
</evidence>
<dbReference type="STRING" id="1149755.A0A2J6S2T8"/>
<dbReference type="Proteomes" id="UP000235786">
    <property type="component" value="Unassembled WGS sequence"/>
</dbReference>
<evidence type="ECO:0000313" key="11">
    <source>
        <dbReference type="EMBL" id="PMD45048.1"/>
    </source>
</evidence>
<comment type="cofactor">
    <cofactor evidence="1 8">
        <name>heme</name>
        <dbReference type="ChEBI" id="CHEBI:30413"/>
    </cofactor>
</comment>
<name>A0A2J6S2T8_HYAVF</name>
<organism evidence="11 12">
    <name type="scientific">Hyaloscypha variabilis (strain UAMH 11265 / GT02V1 / F)</name>
    <name type="common">Meliniomyces variabilis</name>
    <dbReference type="NCBI Taxonomy" id="1149755"/>
    <lineage>
        <taxon>Eukaryota</taxon>
        <taxon>Fungi</taxon>
        <taxon>Dikarya</taxon>
        <taxon>Ascomycota</taxon>
        <taxon>Pezizomycotina</taxon>
        <taxon>Leotiomycetes</taxon>
        <taxon>Helotiales</taxon>
        <taxon>Hyaloscyphaceae</taxon>
        <taxon>Hyaloscypha</taxon>
        <taxon>Hyaloscypha variabilis</taxon>
    </lineage>
</organism>
<dbReference type="CDD" id="cd11058">
    <property type="entry name" value="CYP60B-like"/>
    <property type="match status" value="1"/>
</dbReference>
<keyword evidence="10" id="KW-0812">Transmembrane</keyword>
<accession>A0A2J6S2T8</accession>
<evidence type="ECO:0000256" key="3">
    <source>
        <dbReference type="ARBA" id="ARBA00022617"/>
    </source>
</evidence>
<feature type="binding site" description="axial binding residue" evidence="8">
    <location>
        <position position="442"/>
    </location>
    <ligand>
        <name>heme</name>
        <dbReference type="ChEBI" id="CHEBI:30413"/>
    </ligand>
    <ligandPart>
        <name>Fe</name>
        <dbReference type="ChEBI" id="CHEBI:18248"/>
    </ligandPart>
</feature>
<evidence type="ECO:0000256" key="8">
    <source>
        <dbReference type="PIRSR" id="PIRSR602401-1"/>
    </source>
</evidence>
<feature type="transmembrane region" description="Helical" evidence="10">
    <location>
        <begin position="6"/>
        <end position="30"/>
    </location>
</feature>
<dbReference type="AlphaFoldDB" id="A0A2J6S2T8"/>
<dbReference type="PROSITE" id="PS00086">
    <property type="entry name" value="CYTOCHROME_P450"/>
    <property type="match status" value="1"/>
</dbReference>
<keyword evidence="3 8" id="KW-0349">Heme</keyword>
<dbReference type="PANTHER" id="PTHR24305">
    <property type="entry name" value="CYTOCHROME P450"/>
    <property type="match status" value="1"/>
</dbReference>
<dbReference type="InterPro" id="IPR017972">
    <property type="entry name" value="Cyt_P450_CS"/>
</dbReference>
<evidence type="ECO:0000256" key="4">
    <source>
        <dbReference type="ARBA" id="ARBA00022723"/>
    </source>
</evidence>
<keyword evidence="4 8" id="KW-0479">Metal-binding</keyword>
<keyword evidence="5 9" id="KW-0560">Oxidoreductase</keyword>
<dbReference type="GO" id="GO:0004497">
    <property type="term" value="F:monooxygenase activity"/>
    <property type="evidence" value="ECO:0007669"/>
    <property type="project" value="UniProtKB-KW"/>
</dbReference>
<keyword evidence="7 9" id="KW-0503">Monooxygenase</keyword>
<evidence type="ECO:0000256" key="7">
    <source>
        <dbReference type="ARBA" id="ARBA00023033"/>
    </source>
</evidence>
<evidence type="ECO:0000256" key="9">
    <source>
        <dbReference type="RuleBase" id="RU000461"/>
    </source>
</evidence>
<dbReference type="SUPFAM" id="SSF48264">
    <property type="entry name" value="Cytochrome P450"/>
    <property type="match status" value="1"/>
</dbReference>
<evidence type="ECO:0000256" key="6">
    <source>
        <dbReference type="ARBA" id="ARBA00023004"/>
    </source>
</evidence>
<protein>
    <submittedName>
        <fullName evidence="11">Cytochrome P450</fullName>
    </submittedName>
</protein>
<dbReference type="InterPro" id="IPR036396">
    <property type="entry name" value="Cyt_P450_sf"/>
</dbReference>
<evidence type="ECO:0000313" key="12">
    <source>
        <dbReference type="Proteomes" id="UP000235786"/>
    </source>
</evidence>
<comment type="similarity">
    <text evidence="2 9">Belongs to the cytochrome P450 family.</text>
</comment>
<dbReference type="InterPro" id="IPR001128">
    <property type="entry name" value="Cyt_P450"/>
</dbReference>
<keyword evidence="10" id="KW-1133">Transmembrane helix</keyword>
<dbReference type="EMBL" id="KZ613940">
    <property type="protein sequence ID" value="PMD45048.1"/>
    <property type="molecule type" value="Genomic_DNA"/>
</dbReference>
<evidence type="ECO:0000256" key="2">
    <source>
        <dbReference type="ARBA" id="ARBA00010617"/>
    </source>
</evidence>
<evidence type="ECO:0000256" key="5">
    <source>
        <dbReference type="ARBA" id="ARBA00023002"/>
    </source>
</evidence>
<dbReference type="PRINTS" id="PR00463">
    <property type="entry name" value="EP450I"/>
</dbReference>
<gene>
    <name evidence="11" type="ORF">L207DRAFT_562320</name>
</gene>
<dbReference type="InterPro" id="IPR002401">
    <property type="entry name" value="Cyt_P450_E_grp-I"/>
</dbReference>
<evidence type="ECO:0000256" key="1">
    <source>
        <dbReference type="ARBA" id="ARBA00001971"/>
    </source>
</evidence>
<keyword evidence="6 8" id="KW-0408">Iron</keyword>
<dbReference type="Gene3D" id="1.10.630.10">
    <property type="entry name" value="Cytochrome P450"/>
    <property type="match status" value="1"/>
</dbReference>
<keyword evidence="12" id="KW-1185">Reference proteome</keyword>
<sequence length="501" mass="56686">MFTLTVGISVAAVATAFLSYIISIVIYNLYFHPLSRFPGPPLWAAFQFPFLQKMLQGRLPYRVKELHDKYGSIVRISPGELSFIEPAAWRDIYMNKEFLRPPQWGNRPPGVEAYNLISAGVADHARFRKAIGAAFSDKAIRLQEPIINQYVDLLIEKLRQTVEENRDERPTVDVVRWLNFTTFDVISDLGWGESFNCLEKQGYHPWITVILQFQALLVAAALNYYPLLATFVSYITPKSALVGLQLVLSTSEKNVKIRLQRKTNRPDMMSYILSHNKTSPENSMSEAEMIANSMAIIVAGSETLTAALAGTINNLITHPKEMQILVREIRSAFESEEKITAQSTKPLAYLTAALQEGMRLCPPLPDNMHRNVPKGGVVIAGHHLPEGITVGIPCYAMFRSEANFTSPEEFIPERWLPRDELSPYLKDRQEAYHPFSMGPHGCLGQQLAWVELRVILARLLWNFDIEVPEGTKPLDWTSQNIFWAWDKKPANVALSLARKGE</sequence>
<dbReference type="InterPro" id="IPR050121">
    <property type="entry name" value="Cytochrome_P450_monoxygenase"/>
</dbReference>
<dbReference type="PRINTS" id="PR00385">
    <property type="entry name" value="P450"/>
</dbReference>
<dbReference type="GO" id="GO:0016705">
    <property type="term" value="F:oxidoreductase activity, acting on paired donors, with incorporation or reduction of molecular oxygen"/>
    <property type="evidence" value="ECO:0007669"/>
    <property type="project" value="InterPro"/>
</dbReference>
<dbReference type="GO" id="GO:0020037">
    <property type="term" value="F:heme binding"/>
    <property type="evidence" value="ECO:0007669"/>
    <property type="project" value="InterPro"/>
</dbReference>
<reference evidence="11 12" key="1">
    <citation type="submission" date="2016-04" db="EMBL/GenBank/DDBJ databases">
        <title>A degradative enzymes factory behind the ericoid mycorrhizal symbiosis.</title>
        <authorList>
            <consortium name="DOE Joint Genome Institute"/>
            <person name="Martino E."/>
            <person name="Morin E."/>
            <person name="Grelet G."/>
            <person name="Kuo A."/>
            <person name="Kohler A."/>
            <person name="Daghino S."/>
            <person name="Barry K."/>
            <person name="Choi C."/>
            <person name="Cichocki N."/>
            <person name="Clum A."/>
            <person name="Copeland A."/>
            <person name="Hainaut M."/>
            <person name="Haridas S."/>
            <person name="Labutti K."/>
            <person name="Lindquist E."/>
            <person name="Lipzen A."/>
            <person name="Khouja H.-R."/>
            <person name="Murat C."/>
            <person name="Ohm R."/>
            <person name="Olson A."/>
            <person name="Spatafora J."/>
            <person name="Veneault-Fourrey C."/>
            <person name="Henrissat B."/>
            <person name="Grigoriev I."/>
            <person name="Martin F."/>
            <person name="Perotto S."/>
        </authorList>
    </citation>
    <scope>NUCLEOTIDE SEQUENCE [LARGE SCALE GENOMIC DNA]</scope>
    <source>
        <strain evidence="11 12">F</strain>
    </source>
</reference>